<sequence length="2140" mass="230152">MGEPHIDGPPPNKRARVSSPLSMPNSGSNASDFNFMLDLEKELPDEIMGGMPDIGPGSVGSSTSSNHDLPNGLVQPIAPQLDNPSQLSQMTRVRAGGMVNAKNYNASSPQQVCGLSPAPSPHSLGGGGMQKSPGAGSNALTSPPPNVMISRSATPSSSPYGINTNSVHMSESMASLSNCVSNIEYSMSGVPSVNGKQLNVASSISGATGANQVQLPNHMMNGPVVSGGGLRPGLVRNIPVSSAVSLGPNSVMGNMAFAQTQPHGTTQIPGQAPVNSLSPSTLPSGMAGNNNPYSNTIPPAMRNPAAPRQQAPGMQGPNAMQQTPAAQLGQAQEGAAGSQPRPPVPPGAPGPTQTADPEKRRLIQQQLVLLLHAHKCQRRERTDDGQVRVCNLPHCKTMKNVLNHMTTCHAGKACQVAHCASSRQIITHWKNCTRQDCPVCLPLKTANDRGRTQGARLPAGSNPHVSARRRAGTSSTVDAAAMQDSAYLPPAPPTHRLVQLAESRRDGRAHPSGTAQTTAVLRRRIRRDGWLQCGCGSALLIKSECRGARGAASMHLCWHGCVKQRSSVEAQSVRATLFYDGSPTGGCGSPWCHCVRWAVSRCAIASASSHSDRSDEVLCRCALRRWLCDTGPAKPPRAQAEEYYQLLAEKIYKIQKELEEKRMNRISRGPGQQLPQLPSRITAPNGGGADVGALASGSMLGAGVHAGMTVSQLAHNLLVNSPGVSQPPPVISSSPSPPATAGSHALTTVTASSQMNGLTTSTSVNGVPGGQTRGQVNGVEGSPRATAAAAVATKLPNNQVKTEQLTLQQQLQGRFPTSQAQQLGEQSSVHSQGQVQGNPYTSVRCGARSEQEPKSRHPYPGVWFSIFHPVSVGREPARHGHRLGQGLGKGGVFKLDELRYALRPTLETLYRQDPESVPFRNPVDPIKLNIPDYFDIVKNPMDLSTIKRRLDTGQYQDPWQYVDDVWLMFDNAWLYNKKTSRVYRFCSKLAEVFDQEIDPVMQSLGYCCGHKWVYQPQPLFCYGQNLCTIPRDATYWSYRNKYAYCQKCYSELPGEKVTLCDEPGQPTLLKEHFPISLTKQELSTVFCAQAAQQAPPSTSQPAPAPGPDLERRAMQALGISYPSNMNSSQAASSAATVAPSQAPHRPVPPSPNTQMGGSVPDVGPISSSSPELPMPTPPASMQPPLLATAASSSVSSVEGTEVKNDQLELEPFVDCQECGRKLHRVCVLYMTQIYPNGFTCSGCLKALGRPKKDNKFSAKRLPANKLSMFLENRVNNFLHKNGAGAGDVTIRVVSSSDKVVEVKSGMKTRYSDDNAFPEMFPYRTKALFAFEEIDGVDVCFFGMHVQEYGSHCSQPNTRRVYVSYLDSVHFFTPREFRTAVYHEILIGYLDFCKQMGMVWAHIWACPPSEGDDYIFHCHPIEQKIPKPKRLQDWYRKMLDKGTMERVVVDYKDILKDAMDNNVQSAAELPYFDGDFWPNVFEESIRELEQEEEEQRKREAAEAAMAAVTENGECETESQEVGGGAARSIVVQAIFPTPDPAALHDRRMINLVAYARKVEADMYESATSREALMRRRMLAMNALAAEPPSSGPSSVQSVQQTPPHTPAPAYPLAGSGGKPQPGPPPGAIQAAQQVSRNNIQAVAARQQGPHASSYSMGKPLNGGGGMPGYQMAPQMQAPMGQPLHQGGAQQLPSMQGWSNAPSYPQQQQAPPPQQQMMSVMQQQQQQQEMSGGGGGGGGGGKPMMGAAMAMGGLQPGGGGGPRPNNPVPQHALQQLMSTLRSPASPQQQQEVLNILKSYPQLMAAFIKQRTQQQQQQQQQQQLQQQMGGGMPAPGAPMQPGMQMQAMPQMQGGPQMQAMPQMQGGPQMQGMPQGHPQMQGHQLQGGAQMQGGGTPMLVGMMSAQGGGGGGQQGMSQQQLYAYRQQLIMQRQRQPQDYQFQQPQAPPYSQGGRVRGPHPGLGFPQQAYAPGDGMQTNMQQFTQQQLMQMQQQRPLSPQQQQQMMAAGGVVAGGGGHPVRSPQHMLQQVCSPPPCSAAALAHQVRSPQPIPSPRQHPIASPSPRLQHSPHHAVAASHSPHPVGMLTPDPGALTSEPMFPTQMHHAAHGMAGAVAAVHRDQPPSDSDGIASLTPQDQLSRFVDNL</sequence>
<dbReference type="CDD" id="cd15802">
    <property type="entry name" value="RING_CBP-p300"/>
    <property type="match status" value="1"/>
</dbReference>
<evidence type="ECO:0000256" key="13">
    <source>
        <dbReference type="ARBA" id="ARBA00023163"/>
    </source>
</evidence>
<keyword evidence="9 17" id="KW-0862">Zinc</keyword>
<protein>
    <recommendedName>
        <fullName evidence="3">histone acetyltransferase</fullName>
        <ecNumber evidence="3">2.3.1.48</ecNumber>
    </recommendedName>
</protein>
<feature type="region of interest" description="Disordered" evidence="19">
    <location>
        <begin position="1929"/>
        <end position="1971"/>
    </location>
</feature>
<feature type="compositionally biased region" description="Polar residues" evidence="19">
    <location>
        <begin position="261"/>
        <end position="297"/>
    </location>
</feature>
<dbReference type="Proteomes" id="UP000695022">
    <property type="component" value="Unplaced"/>
</dbReference>
<keyword evidence="5" id="KW-0808">Transferase</keyword>
<feature type="compositionally biased region" description="Low complexity" evidence="19">
    <location>
        <begin position="1699"/>
        <end position="1728"/>
    </location>
</feature>
<dbReference type="Pfam" id="PF06001">
    <property type="entry name" value="RING_CBP-p300"/>
    <property type="match status" value="1"/>
</dbReference>
<feature type="region of interest" description="Disordered" evidence="19">
    <location>
        <begin position="1"/>
        <end position="32"/>
    </location>
</feature>
<dbReference type="PANTHER" id="PTHR13808:SF1">
    <property type="entry name" value="HISTONE ACETYLTRANSFERASE"/>
    <property type="match status" value="1"/>
</dbReference>
<evidence type="ECO:0000259" key="21">
    <source>
        <dbReference type="PROSITE" id="PS50134"/>
    </source>
</evidence>
<dbReference type="SMART" id="SM00551">
    <property type="entry name" value="ZnF_TAZ"/>
    <property type="match status" value="1"/>
</dbReference>
<dbReference type="InterPro" id="IPR035898">
    <property type="entry name" value="TAZ_dom_sf"/>
</dbReference>
<dbReference type="InterPro" id="IPR037073">
    <property type="entry name" value="Nuc_rcpt_coact_CREBbp_sf"/>
</dbReference>
<keyword evidence="13" id="KW-0804">Transcription</keyword>
<dbReference type="Pfam" id="PF08214">
    <property type="entry name" value="HAT_KAT11"/>
    <property type="match status" value="1"/>
</dbReference>
<dbReference type="PROSITE" id="PS00633">
    <property type="entry name" value="BROMODOMAIN_1"/>
    <property type="match status" value="1"/>
</dbReference>
<evidence type="ECO:0000256" key="7">
    <source>
        <dbReference type="ARBA" id="ARBA00022737"/>
    </source>
</evidence>
<accession>A0ABM1E5F7</accession>
<dbReference type="PROSITE" id="PS50134">
    <property type="entry name" value="ZF_TAZ"/>
    <property type="match status" value="1"/>
</dbReference>
<feature type="compositionally biased region" description="Low complexity" evidence="19">
    <location>
        <begin position="1811"/>
        <end position="1824"/>
    </location>
</feature>
<feature type="compositionally biased region" description="Pro residues" evidence="19">
    <location>
        <begin position="725"/>
        <end position="738"/>
    </location>
</feature>
<dbReference type="SMART" id="SM01250">
    <property type="entry name" value="KAT11"/>
    <property type="match status" value="1"/>
</dbReference>
<dbReference type="InterPro" id="IPR000197">
    <property type="entry name" value="Znf_TAZ"/>
</dbReference>
<dbReference type="Gene3D" id="3.30.40.10">
    <property type="entry name" value="Zinc/RING finger domain, C3HC4 (zinc finger)"/>
    <property type="match status" value="1"/>
</dbReference>
<dbReference type="SUPFAM" id="SSF47040">
    <property type="entry name" value="Kix domain of CBP (creb binding protein)"/>
    <property type="match status" value="2"/>
</dbReference>
<evidence type="ECO:0000256" key="1">
    <source>
        <dbReference type="ARBA" id="ARBA00004123"/>
    </source>
</evidence>
<feature type="compositionally biased region" description="Low complexity" evidence="19">
    <location>
        <begin position="1584"/>
        <end position="1601"/>
    </location>
</feature>
<evidence type="ECO:0000256" key="3">
    <source>
        <dbReference type="ARBA" id="ARBA00013184"/>
    </source>
</evidence>
<dbReference type="Gene3D" id="1.20.1020.10">
    <property type="entry name" value="TAZ domain"/>
    <property type="match status" value="1"/>
</dbReference>
<feature type="domain" description="KIX" evidence="22">
    <location>
        <begin position="1508"/>
        <end position="1587"/>
    </location>
</feature>
<comment type="catalytic activity">
    <reaction evidence="15">
        <text>L-lysyl-[protein] + acetyl-CoA = N(6)-acetyl-L-lysyl-[protein] + CoA + H(+)</text>
        <dbReference type="Rhea" id="RHEA:45948"/>
        <dbReference type="Rhea" id="RHEA-COMP:9752"/>
        <dbReference type="Rhea" id="RHEA-COMP:10731"/>
        <dbReference type="ChEBI" id="CHEBI:15378"/>
        <dbReference type="ChEBI" id="CHEBI:29969"/>
        <dbReference type="ChEBI" id="CHEBI:57287"/>
        <dbReference type="ChEBI" id="CHEBI:57288"/>
        <dbReference type="ChEBI" id="CHEBI:61930"/>
        <dbReference type="EC" id="2.3.1.48"/>
    </reaction>
</comment>
<dbReference type="InterPro" id="IPR001487">
    <property type="entry name" value="Bromodomain"/>
</dbReference>
<keyword evidence="11" id="KW-0805">Transcription regulation</keyword>
<dbReference type="PROSITE" id="PS50952">
    <property type="entry name" value="KIX"/>
    <property type="match status" value="1"/>
</dbReference>
<evidence type="ECO:0000259" key="22">
    <source>
        <dbReference type="PROSITE" id="PS50952"/>
    </source>
</evidence>
<feature type="compositionally biased region" description="Low complexity" evidence="19">
    <location>
        <begin position="1089"/>
        <end position="1101"/>
    </location>
</feature>
<evidence type="ECO:0000256" key="11">
    <source>
        <dbReference type="ARBA" id="ARBA00023015"/>
    </source>
</evidence>
<proteinExistence type="predicted"/>
<feature type="region of interest" description="Disordered" evidence="19">
    <location>
        <begin position="2040"/>
        <end position="2075"/>
    </location>
</feature>
<dbReference type="InterPro" id="IPR031162">
    <property type="entry name" value="CBP_P300_HAT"/>
</dbReference>
<dbReference type="SUPFAM" id="SSF57933">
    <property type="entry name" value="TAZ domain"/>
    <property type="match status" value="1"/>
</dbReference>
<feature type="region of interest" description="Disordered" evidence="19">
    <location>
        <begin position="1122"/>
        <end position="1197"/>
    </location>
</feature>
<comment type="subcellular location">
    <subcellularLocation>
        <location evidence="2">Cytoplasm</location>
    </subcellularLocation>
    <subcellularLocation>
        <location evidence="1">Nucleus</location>
    </subcellularLocation>
</comment>
<evidence type="ECO:0000256" key="16">
    <source>
        <dbReference type="PROSITE-ProRule" id="PRU00035"/>
    </source>
</evidence>
<feature type="region of interest" description="Disordered" evidence="19">
    <location>
        <begin position="111"/>
        <end position="159"/>
    </location>
</feature>
<evidence type="ECO:0000256" key="19">
    <source>
        <dbReference type="SAM" id="MobiDB-lite"/>
    </source>
</evidence>
<dbReference type="Gene3D" id="1.10.1630.10">
    <property type="entry name" value="Nuclear receptor coactivator, CREB-bp-like, interlocking domain"/>
    <property type="match status" value="1"/>
</dbReference>
<keyword evidence="8 17" id="KW-0863">Zinc-finger</keyword>
<evidence type="ECO:0000256" key="17">
    <source>
        <dbReference type="PROSITE-ProRule" id="PRU00203"/>
    </source>
</evidence>
<evidence type="ECO:0000259" key="20">
    <source>
        <dbReference type="PROSITE" id="PS50014"/>
    </source>
</evidence>
<dbReference type="InterPro" id="IPR056484">
    <property type="entry name" value="PHD_P300"/>
</dbReference>
<dbReference type="Gene3D" id="2.10.110.40">
    <property type="match status" value="1"/>
</dbReference>
<dbReference type="Pfam" id="PF23570">
    <property type="entry name" value="PHD_P300"/>
    <property type="match status" value="1"/>
</dbReference>
<dbReference type="PRINTS" id="PR00503">
    <property type="entry name" value="BROMODOMAIN"/>
</dbReference>
<feature type="region of interest" description="Disordered" evidence="19">
    <location>
        <begin position="2113"/>
        <end position="2140"/>
    </location>
</feature>
<evidence type="ECO:0000256" key="9">
    <source>
        <dbReference type="ARBA" id="ARBA00022833"/>
    </source>
</evidence>
<keyword evidence="7" id="KW-0677">Repeat</keyword>
<dbReference type="SMART" id="SM00297">
    <property type="entry name" value="BROMO"/>
    <property type="match status" value="1"/>
</dbReference>
<feature type="compositionally biased region" description="Pro residues" evidence="19">
    <location>
        <begin position="1172"/>
        <end position="1181"/>
    </location>
</feature>
<keyword evidence="4" id="KW-0963">Cytoplasm</keyword>
<dbReference type="PROSITE" id="PS51727">
    <property type="entry name" value="CBP_P300_HAT"/>
    <property type="match status" value="1"/>
</dbReference>
<feature type="compositionally biased region" description="Low complexity" evidence="19">
    <location>
        <begin position="1929"/>
        <end position="1947"/>
    </location>
</feature>
<name>A0ABM1E5F7_PRICU</name>
<dbReference type="CDD" id="cd20910">
    <property type="entry name" value="NCBD_CREBBP-p300_like"/>
    <property type="match status" value="1"/>
</dbReference>
<feature type="compositionally biased region" description="Low complexity" evidence="19">
    <location>
        <begin position="1834"/>
        <end position="1885"/>
    </location>
</feature>
<dbReference type="PANTHER" id="PTHR13808">
    <property type="entry name" value="CBP/P300-RELATED"/>
    <property type="match status" value="1"/>
</dbReference>
<feature type="domain" description="Bromo" evidence="20">
    <location>
        <begin position="911"/>
        <end position="983"/>
    </location>
</feature>
<evidence type="ECO:0000256" key="5">
    <source>
        <dbReference type="ARBA" id="ARBA00022679"/>
    </source>
</evidence>
<feature type="domain" description="CBP/p300-type HAT" evidence="23">
    <location>
        <begin position="1255"/>
        <end position="1586"/>
    </location>
</feature>
<feature type="compositionally biased region" description="Polar residues" evidence="19">
    <location>
        <begin position="1686"/>
        <end position="1698"/>
    </location>
</feature>
<feature type="compositionally biased region" description="Polar residues" evidence="19">
    <location>
        <begin position="149"/>
        <end position="159"/>
    </location>
</feature>
<feature type="compositionally biased region" description="Gly residues" evidence="19">
    <location>
        <begin position="1729"/>
        <end position="1741"/>
    </location>
</feature>
<keyword evidence="10" id="KW-0156">Chromatin regulator</keyword>
<evidence type="ECO:0000256" key="10">
    <source>
        <dbReference type="ARBA" id="ARBA00022853"/>
    </source>
</evidence>
<dbReference type="InterPro" id="IPR014744">
    <property type="entry name" value="Nuc_rcpt_coact_CREBbp"/>
</dbReference>
<evidence type="ECO:0000256" key="12">
    <source>
        <dbReference type="ARBA" id="ARBA00023117"/>
    </source>
</evidence>
<evidence type="ECO:0000256" key="18">
    <source>
        <dbReference type="SAM" id="Coils"/>
    </source>
</evidence>
<dbReference type="Gene3D" id="1.20.920.10">
    <property type="entry name" value="Bromodomain-like"/>
    <property type="match status" value="1"/>
</dbReference>
<feature type="compositionally biased region" description="Low complexity" evidence="19">
    <location>
        <begin position="1667"/>
        <end position="1681"/>
    </location>
</feature>
<evidence type="ECO:0000256" key="15">
    <source>
        <dbReference type="ARBA" id="ARBA00048017"/>
    </source>
</evidence>
<evidence type="ECO:0000259" key="23">
    <source>
        <dbReference type="PROSITE" id="PS51727"/>
    </source>
</evidence>
<feature type="region of interest" description="Disordered" evidence="19">
    <location>
        <begin position="1089"/>
        <end position="1109"/>
    </location>
</feature>
<dbReference type="CDD" id="cd05495">
    <property type="entry name" value="Bromo_cbp_like"/>
    <property type="match status" value="1"/>
</dbReference>
<dbReference type="Pfam" id="PF00439">
    <property type="entry name" value="Bromodomain"/>
    <property type="match status" value="1"/>
</dbReference>
<keyword evidence="12 16" id="KW-0103">Bromodomain</keyword>
<organism evidence="24 25">
    <name type="scientific">Priapulus caudatus</name>
    <name type="common">Priapulid worm</name>
    <dbReference type="NCBI Taxonomy" id="37621"/>
    <lineage>
        <taxon>Eukaryota</taxon>
        <taxon>Metazoa</taxon>
        <taxon>Ecdysozoa</taxon>
        <taxon>Scalidophora</taxon>
        <taxon>Priapulida</taxon>
        <taxon>Priapulimorpha</taxon>
        <taxon>Priapulimorphida</taxon>
        <taxon>Priapulidae</taxon>
        <taxon>Priapulus</taxon>
    </lineage>
</organism>
<dbReference type="InterPro" id="IPR010303">
    <property type="entry name" value="RING_CBP-p300"/>
</dbReference>
<gene>
    <name evidence="25" type="primary">LOC106809003</name>
</gene>
<feature type="compositionally biased region" description="Polar residues" evidence="19">
    <location>
        <begin position="19"/>
        <end position="32"/>
    </location>
</feature>
<dbReference type="InterPro" id="IPR013083">
    <property type="entry name" value="Znf_RING/FYVE/PHD"/>
</dbReference>
<keyword evidence="6 17" id="KW-0479">Metal-binding</keyword>
<dbReference type="InterPro" id="IPR009110">
    <property type="entry name" value="Nuc_rcpt_coact"/>
</dbReference>
<dbReference type="CDD" id="cd15557">
    <property type="entry name" value="PHD_CBP_p300"/>
    <property type="match status" value="1"/>
</dbReference>
<dbReference type="InterPro" id="IPR013178">
    <property type="entry name" value="Histone_AcTrfase_Rtt109/CBP"/>
</dbReference>
<feature type="compositionally biased region" description="Low complexity" evidence="19">
    <location>
        <begin position="325"/>
        <end position="339"/>
    </location>
</feature>
<dbReference type="Pfam" id="PF02172">
    <property type="entry name" value="KIX"/>
    <property type="match status" value="1"/>
</dbReference>
<dbReference type="InterPro" id="IPR036529">
    <property type="entry name" value="KIX_dom_sf"/>
</dbReference>
<evidence type="ECO:0000313" key="24">
    <source>
        <dbReference type="Proteomes" id="UP000695022"/>
    </source>
</evidence>
<feature type="compositionally biased region" description="Low complexity" evidence="19">
    <location>
        <begin position="1182"/>
        <end position="1197"/>
    </location>
</feature>
<reference evidence="25" key="1">
    <citation type="submission" date="2025-08" db="UniProtKB">
        <authorList>
            <consortium name="RefSeq"/>
        </authorList>
    </citation>
    <scope>IDENTIFICATION</scope>
</reference>
<dbReference type="RefSeq" id="XP_014667428.1">
    <property type="nucleotide sequence ID" value="XM_014811942.1"/>
</dbReference>
<feature type="domain" description="TAZ-type" evidence="21">
    <location>
        <begin position="356"/>
        <end position="443"/>
    </location>
</feature>
<keyword evidence="24" id="KW-1185">Reference proteome</keyword>
<feature type="compositionally biased region" description="Polar residues" evidence="19">
    <location>
        <begin position="745"/>
        <end position="765"/>
    </location>
</feature>
<dbReference type="Pfam" id="PF02135">
    <property type="entry name" value="zf-TAZ"/>
    <property type="match status" value="1"/>
</dbReference>
<feature type="region of interest" description="Disordered" evidence="19">
    <location>
        <begin position="261"/>
        <end position="357"/>
    </location>
</feature>
<feature type="zinc finger region" description="TAZ-type" evidence="17">
    <location>
        <begin position="356"/>
        <end position="443"/>
    </location>
</feature>
<evidence type="ECO:0000313" key="25">
    <source>
        <dbReference type="RefSeq" id="XP_014667428.1"/>
    </source>
</evidence>
<evidence type="ECO:0000256" key="14">
    <source>
        <dbReference type="ARBA" id="ARBA00023242"/>
    </source>
</evidence>
<feature type="compositionally biased region" description="Pro residues" evidence="19">
    <location>
        <begin position="340"/>
        <end position="349"/>
    </location>
</feature>
<dbReference type="Gene3D" id="1.10.246.20">
    <property type="entry name" value="Coactivator CBP, KIX domain"/>
    <property type="match status" value="1"/>
</dbReference>
<feature type="coiled-coil region" evidence="18">
    <location>
        <begin position="1480"/>
        <end position="1510"/>
    </location>
</feature>
<dbReference type="InterPro" id="IPR036427">
    <property type="entry name" value="Bromodomain-like_sf"/>
</dbReference>
<dbReference type="Pfam" id="PF09030">
    <property type="entry name" value="Creb_binding"/>
    <property type="match status" value="1"/>
</dbReference>
<feature type="region of interest" description="Disordered" evidence="19">
    <location>
        <begin position="451"/>
        <end position="470"/>
    </location>
</feature>
<feature type="region of interest" description="Disordered" evidence="19">
    <location>
        <begin position="724"/>
        <end position="780"/>
    </location>
</feature>
<feature type="region of interest" description="Disordered" evidence="19">
    <location>
        <begin position="1811"/>
        <end position="1886"/>
    </location>
</feature>
<dbReference type="SUPFAM" id="SSF47370">
    <property type="entry name" value="Bromodomain"/>
    <property type="match status" value="1"/>
</dbReference>
<dbReference type="InterPro" id="IPR018359">
    <property type="entry name" value="Bromodomain_CS"/>
</dbReference>
<evidence type="ECO:0000256" key="8">
    <source>
        <dbReference type="ARBA" id="ARBA00022771"/>
    </source>
</evidence>
<dbReference type="PROSITE" id="PS50014">
    <property type="entry name" value="BROMODOMAIN_2"/>
    <property type="match status" value="1"/>
</dbReference>
<evidence type="ECO:0000256" key="2">
    <source>
        <dbReference type="ARBA" id="ARBA00004496"/>
    </source>
</evidence>
<dbReference type="GeneID" id="106809003"/>
<keyword evidence="18" id="KW-0175">Coiled coil</keyword>
<evidence type="ECO:0000256" key="4">
    <source>
        <dbReference type="ARBA" id="ARBA00022490"/>
    </source>
</evidence>
<feature type="compositionally biased region" description="Low complexity" evidence="19">
    <location>
        <begin position="1122"/>
        <end position="1142"/>
    </location>
</feature>
<keyword evidence="14" id="KW-0539">Nucleus</keyword>
<dbReference type="SUPFAM" id="SSF69125">
    <property type="entry name" value="Nuclear receptor coactivator interlocking domain"/>
    <property type="match status" value="1"/>
</dbReference>
<dbReference type="EC" id="2.3.1.48" evidence="3"/>
<evidence type="ECO:0000256" key="6">
    <source>
        <dbReference type="ARBA" id="ARBA00022723"/>
    </source>
</evidence>
<dbReference type="InterPro" id="IPR003101">
    <property type="entry name" value="KIX_dom"/>
</dbReference>
<feature type="region of interest" description="Disordered" evidence="19">
    <location>
        <begin position="1584"/>
        <end position="1743"/>
    </location>
</feature>
<dbReference type="InterPro" id="IPR038547">
    <property type="entry name" value="RING_CBP-p300_sf"/>
</dbReference>